<protein>
    <recommendedName>
        <fullName evidence="3">TetR family transcriptional regulator</fullName>
    </recommendedName>
</protein>
<dbReference type="EMBL" id="CP005286">
    <property type="protein sequence ID" value="AJE31869.1"/>
    <property type="molecule type" value="Genomic_DNA"/>
</dbReference>
<evidence type="ECO:0000313" key="2">
    <source>
        <dbReference type="Proteomes" id="UP000031524"/>
    </source>
</evidence>
<dbReference type="HOGENOM" id="CLU_181625_1_0_11"/>
<evidence type="ECO:0008006" key="3">
    <source>
        <dbReference type="Google" id="ProtNLM"/>
    </source>
</evidence>
<dbReference type="AlphaFoldDB" id="A0A0B5D7R3"/>
<evidence type="ECO:0000313" key="1">
    <source>
        <dbReference type="EMBL" id="AJE31869.1"/>
    </source>
</evidence>
<reference evidence="1 2" key="1">
    <citation type="submission" date="2013-04" db="EMBL/GenBank/DDBJ databases">
        <title>Complete genome sequence of Corynebacterium humireducens DSM 45392(T), isolated from a wastewater-fed microbial fuel cell.</title>
        <authorList>
            <person name="Ruckert C."/>
            <person name="Albersmeier A."/>
            <person name="Kalinowski J."/>
        </authorList>
    </citation>
    <scope>NUCLEOTIDE SEQUENCE [LARGE SCALE GENOMIC DNA]</scope>
    <source>
        <strain evidence="2">MFC-5</strain>
    </source>
</reference>
<gene>
    <name evidence="1" type="ORF">B842_00045</name>
</gene>
<dbReference type="KEGG" id="chm:B842_00045"/>
<dbReference type="Proteomes" id="UP000031524">
    <property type="component" value="Chromosome"/>
</dbReference>
<accession>A0A0B5D7R3</accession>
<proteinExistence type="predicted"/>
<sequence>MIPSLTPEQLLLIADQFCEAHRVTVRDFGALVASAAVAGARIDGIPVHAHPAAAGDALADTIARLEPLSDFNREFGEVCRAVYQRLPQ</sequence>
<keyword evidence="2" id="KW-1185">Reference proteome</keyword>
<name>A0A0B5D7R3_9CORY</name>
<organism evidence="1 2">
    <name type="scientific">Corynebacterium humireducens NBRC 106098 = DSM 45392</name>
    <dbReference type="NCBI Taxonomy" id="1223515"/>
    <lineage>
        <taxon>Bacteria</taxon>
        <taxon>Bacillati</taxon>
        <taxon>Actinomycetota</taxon>
        <taxon>Actinomycetes</taxon>
        <taxon>Mycobacteriales</taxon>
        <taxon>Corynebacteriaceae</taxon>
        <taxon>Corynebacterium</taxon>
    </lineage>
</organism>
<dbReference type="STRING" id="1223515.B842_00045"/>
<dbReference type="RefSeq" id="WP_040084477.1">
    <property type="nucleotide sequence ID" value="NZ_BCSU01000010.1"/>
</dbReference>